<dbReference type="Proteomes" id="UP001151699">
    <property type="component" value="Chromosome A"/>
</dbReference>
<reference evidence="2" key="1">
    <citation type="submission" date="2022-07" db="EMBL/GenBank/DDBJ databases">
        <authorList>
            <person name="Trinca V."/>
            <person name="Uliana J.V.C."/>
            <person name="Torres T.T."/>
            <person name="Ward R.J."/>
            <person name="Monesi N."/>
        </authorList>
    </citation>
    <scope>NUCLEOTIDE SEQUENCE</scope>
    <source>
        <strain evidence="2">HSMRA1968</strain>
        <tissue evidence="2">Whole embryos</tissue>
    </source>
</reference>
<accession>A0A9Q0NET1</accession>
<sequence length="65" mass="7583">MNLEEGKPDPERASGGGDDKNRFEFAKGDKVRPEVLCWEREFQAWKYAQCHKIAHELINLTESYN</sequence>
<protein>
    <submittedName>
        <fullName evidence="2">Uncharacterized protein</fullName>
    </submittedName>
</protein>
<evidence type="ECO:0000256" key="1">
    <source>
        <dbReference type="SAM" id="MobiDB-lite"/>
    </source>
</evidence>
<gene>
    <name evidence="2" type="ORF">Bhyg_03549</name>
</gene>
<dbReference type="AlphaFoldDB" id="A0A9Q0NET1"/>
<dbReference type="EMBL" id="WJQU01000001">
    <property type="protein sequence ID" value="KAJ6648321.1"/>
    <property type="molecule type" value="Genomic_DNA"/>
</dbReference>
<keyword evidence="3" id="KW-1185">Reference proteome</keyword>
<feature type="region of interest" description="Disordered" evidence="1">
    <location>
        <begin position="1"/>
        <end position="24"/>
    </location>
</feature>
<comment type="caution">
    <text evidence="2">The sequence shown here is derived from an EMBL/GenBank/DDBJ whole genome shotgun (WGS) entry which is preliminary data.</text>
</comment>
<evidence type="ECO:0000313" key="3">
    <source>
        <dbReference type="Proteomes" id="UP001151699"/>
    </source>
</evidence>
<evidence type="ECO:0000313" key="2">
    <source>
        <dbReference type="EMBL" id="KAJ6648321.1"/>
    </source>
</evidence>
<name>A0A9Q0NET1_9DIPT</name>
<proteinExistence type="predicted"/>
<organism evidence="2 3">
    <name type="scientific">Pseudolycoriella hygida</name>
    <dbReference type="NCBI Taxonomy" id="35572"/>
    <lineage>
        <taxon>Eukaryota</taxon>
        <taxon>Metazoa</taxon>
        <taxon>Ecdysozoa</taxon>
        <taxon>Arthropoda</taxon>
        <taxon>Hexapoda</taxon>
        <taxon>Insecta</taxon>
        <taxon>Pterygota</taxon>
        <taxon>Neoptera</taxon>
        <taxon>Endopterygota</taxon>
        <taxon>Diptera</taxon>
        <taxon>Nematocera</taxon>
        <taxon>Sciaroidea</taxon>
        <taxon>Sciaridae</taxon>
        <taxon>Pseudolycoriella</taxon>
    </lineage>
</organism>